<evidence type="ECO:0000256" key="1">
    <source>
        <dbReference type="ARBA" id="ARBA00006700"/>
    </source>
</evidence>
<comment type="similarity">
    <text evidence="1 6">Belongs to the universal ribosomal protein uL23 family.</text>
</comment>
<dbReference type="EMBL" id="SNYR01000001">
    <property type="protein sequence ID" value="TDQ66550.1"/>
    <property type="molecule type" value="Genomic_DNA"/>
</dbReference>
<keyword evidence="5 6" id="KW-0687">Ribonucleoprotein</keyword>
<dbReference type="GO" id="GO:0003735">
    <property type="term" value="F:structural constituent of ribosome"/>
    <property type="evidence" value="ECO:0007669"/>
    <property type="project" value="InterPro"/>
</dbReference>
<dbReference type="GO" id="GO:1990904">
    <property type="term" value="C:ribonucleoprotein complex"/>
    <property type="evidence" value="ECO:0007669"/>
    <property type="project" value="UniProtKB-KW"/>
</dbReference>
<dbReference type="InterPro" id="IPR013025">
    <property type="entry name" value="Ribosomal_uL23-like"/>
</dbReference>
<evidence type="ECO:0000256" key="3">
    <source>
        <dbReference type="ARBA" id="ARBA00022884"/>
    </source>
</evidence>
<dbReference type="RefSeq" id="WP_133571236.1">
    <property type="nucleotide sequence ID" value="NZ_SNYR01000001.1"/>
</dbReference>
<dbReference type="NCBIfam" id="NF004359">
    <property type="entry name" value="PRK05738.1-3"/>
    <property type="match status" value="1"/>
</dbReference>
<comment type="subunit">
    <text evidence="6">Part of the 50S ribosomal subunit. Contacts protein L29, and trigger factor when it is bound to the ribosome.</text>
</comment>
<dbReference type="InterPro" id="IPR012677">
    <property type="entry name" value="Nucleotide-bd_a/b_plait_sf"/>
</dbReference>
<gene>
    <name evidence="6" type="primary">rplW</name>
    <name evidence="7" type="ORF">ATL17_0548</name>
</gene>
<dbReference type="FunFam" id="3.30.70.330:FF:000001">
    <property type="entry name" value="50S ribosomal protein L23"/>
    <property type="match status" value="1"/>
</dbReference>
<comment type="caution">
    <text evidence="7">The sequence shown here is derived from an EMBL/GenBank/DDBJ whole genome shotgun (WGS) entry which is preliminary data.</text>
</comment>
<reference evidence="7 8" key="1">
    <citation type="submission" date="2019-03" db="EMBL/GenBank/DDBJ databases">
        <title>Genomic Encyclopedia of Type Strains, Phase III (KMG-III): the genomes of soil and plant-associated and newly described type strains.</title>
        <authorList>
            <person name="Whitman W."/>
        </authorList>
    </citation>
    <scope>NUCLEOTIDE SEQUENCE [LARGE SCALE GENOMIC DNA]</scope>
    <source>
        <strain evidence="7 8">CGMCC 1.7002</strain>
    </source>
</reference>
<dbReference type="InterPro" id="IPR012678">
    <property type="entry name" value="Ribosomal_uL23/eL15/eS24_sf"/>
</dbReference>
<protein>
    <recommendedName>
        <fullName evidence="6">Large ribosomal subunit protein uL23</fullName>
    </recommendedName>
</protein>
<dbReference type="NCBIfam" id="NF004363">
    <property type="entry name" value="PRK05738.2-4"/>
    <property type="match status" value="1"/>
</dbReference>
<dbReference type="SUPFAM" id="SSF54189">
    <property type="entry name" value="Ribosomal proteins S24e, L23 and L15e"/>
    <property type="match status" value="1"/>
</dbReference>
<organism evidence="7 8">
    <name type="scientific">Maritalea mobilis</name>
    <dbReference type="NCBI Taxonomy" id="483324"/>
    <lineage>
        <taxon>Bacteria</taxon>
        <taxon>Pseudomonadati</taxon>
        <taxon>Pseudomonadota</taxon>
        <taxon>Alphaproteobacteria</taxon>
        <taxon>Hyphomicrobiales</taxon>
        <taxon>Devosiaceae</taxon>
        <taxon>Maritalea</taxon>
    </lineage>
</organism>
<dbReference type="Gene3D" id="3.30.70.330">
    <property type="match status" value="1"/>
</dbReference>
<keyword evidence="4 6" id="KW-0689">Ribosomal protein</keyword>
<evidence type="ECO:0000313" key="8">
    <source>
        <dbReference type="Proteomes" id="UP000295391"/>
    </source>
</evidence>
<evidence type="ECO:0000313" key="7">
    <source>
        <dbReference type="EMBL" id="TDQ66550.1"/>
    </source>
</evidence>
<keyword evidence="2 6" id="KW-0699">rRNA-binding</keyword>
<dbReference type="OrthoDB" id="9793353at2"/>
<dbReference type="GO" id="GO:0005840">
    <property type="term" value="C:ribosome"/>
    <property type="evidence" value="ECO:0007669"/>
    <property type="project" value="UniProtKB-KW"/>
</dbReference>
<proteinExistence type="inferred from homology"/>
<sequence>MSMVKAYDIIRNPVVTEKSTYASEHNQVVFDVAIDATKPEIKAAVEGLFSVKVKAVNTLVRKGKEKRFRGRIGQRKDVKKAIVTLAEGQSIDIATGL</sequence>
<dbReference type="GO" id="GO:0006412">
    <property type="term" value="P:translation"/>
    <property type="evidence" value="ECO:0007669"/>
    <property type="project" value="UniProtKB-UniRule"/>
</dbReference>
<evidence type="ECO:0000256" key="4">
    <source>
        <dbReference type="ARBA" id="ARBA00022980"/>
    </source>
</evidence>
<name>A0A4R6VVC3_9HYPH</name>
<comment type="function">
    <text evidence="6">One of the early assembly proteins it binds 23S rRNA. One of the proteins that surrounds the polypeptide exit tunnel on the outside of the ribosome. Forms the main docking site for trigger factor binding to the ribosome.</text>
</comment>
<dbReference type="Proteomes" id="UP000295391">
    <property type="component" value="Unassembled WGS sequence"/>
</dbReference>
<dbReference type="Pfam" id="PF00276">
    <property type="entry name" value="Ribosomal_L23"/>
    <property type="match status" value="1"/>
</dbReference>
<dbReference type="HAMAP" id="MF_01369_B">
    <property type="entry name" value="Ribosomal_uL23_B"/>
    <property type="match status" value="1"/>
</dbReference>
<dbReference type="AlphaFoldDB" id="A0A4R6VVC3"/>
<dbReference type="NCBIfam" id="NF004360">
    <property type="entry name" value="PRK05738.1-5"/>
    <property type="match status" value="1"/>
</dbReference>
<dbReference type="GO" id="GO:0019843">
    <property type="term" value="F:rRNA binding"/>
    <property type="evidence" value="ECO:0007669"/>
    <property type="project" value="UniProtKB-UniRule"/>
</dbReference>
<keyword evidence="3 6" id="KW-0694">RNA-binding</keyword>
<evidence type="ECO:0000256" key="2">
    <source>
        <dbReference type="ARBA" id="ARBA00022730"/>
    </source>
</evidence>
<evidence type="ECO:0000256" key="6">
    <source>
        <dbReference type="HAMAP-Rule" id="MF_01369"/>
    </source>
</evidence>
<evidence type="ECO:0000256" key="5">
    <source>
        <dbReference type="ARBA" id="ARBA00023274"/>
    </source>
</evidence>
<keyword evidence="8" id="KW-1185">Reference proteome</keyword>
<dbReference type="PANTHER" id="PTHR11620">
    <property type="entry name" value="60S RIBOSOMAL PROTEIN L23A"/>
    <property type="match status" value="1"/>
</dbReference>
<accession>A0A4R6VVC3</accession>